<evidence type="ECO:0000256" key="2">
    <source>
        <dbReference type="ARBA" id="ARBA00007749"/>
    </source>
</evidence>
<dbReference type="SUPFAM" id="SSF56281">
    <property type="entry name" value="Metallo-hydrolase/oxidoreductase"/>
    <property type="match status" value="1"/>
</dbReference>
<dbReference type="GeneID" id="88080086"/>
<evidence type="ECO:0000313" key="9">
    <source>
        <dbReference type="Proteomes" id="UP000284119"/>
    </source>
</evidence>
<dbReference type="PANTHER" id="PTHR42978">
    <property type="entry name" value="QUORUM-QUENCHING LACTONASE YTNP-RELATED-RELATED"/>
    <property type="match status" value="1"/>
</dbReference>
<dbReference type="InterPro" id="IPR001279">
    <property type="entry name" value="Metallo-B-lactamas"/>
</dbReference>
<dbReference type="SMART" id="SM00849">
    <property type="entry name" value="Lactamase_B"/>
    <property type="match status" value="1"/>
</dbReference>
<dbReference type="EMBL" id="RAHG01000001">
    <property type="protein sequence ID" value="RJT15802.1"/>
    <property type="molecule type" value="Genomic_DNA"/>
</dbReference>
<proteinExistence type="inferred from homology"/>
<dbReference type="PANTHER" id="PTHR42978:SF6">
    <property type="entry name" value="QUORUM-QUENCHING LACTONASE YTNP-RELATED"/>
    <property type="match status" value="1"/>
</dbReference>
<sequence length="316" mass="34415">MKTALFLFSLLSLSASAFADGFTYQQAPGYYRMMVGKVEVTAVSDGTVVVPLKKLLTNITPEALTQRMAEASMTPDAETSINAFVVNNGKERVLIDTGAGELFGDKGGHLIENLRAAGYPPESIDKVLLTHIHADHSGGVSLKGKPSFPNAKVFVEKKDVDFWLNPAHMNDVEESQRHTFKESQQTMEPAIKAGLVQAFTAPSRITADIQALPAAGHTPGSVLYVLESDGQKMVFWGDIIHAEAVQMPEPRVAIHFDVDQAQAVKTRERVLADAAQQGYWIAAAHIAFPGFGHVKKEVEGYRWAAANYSRQLKPAL</sequence>
<dbReference type="Pfam" id="PF00753">
    <property type="entry name" value="Lactamase_B"/>
    <property type="match status" value="1"/>
</dbReference>
<keyword evidence="4" id="KW-0378">Hydrolase</keyword>
<evidence type="ECO:0000259" key="7">
    <source>
        <dbReference type="SMART" id="SM00849"/>
    </source>
</evidence>
<dbReference type="InterPro" id="IPR036866">
    <property type="entry name" value="RibonucZ/Hydroxyglut_hydro"/>
</dbReference>
<feature type="domain" description="Metallo-beta-lactamase" evidence="7">
    <location>
        <begin position="80"/>
        <end position="285"/>
    </location>
</feature>
<accession>A0ABX9P606</accession>
<comment type="caution">
    <text evidence="8">The sequence shown here is derived from an EMBL/GenBank/DDBJ whole genome shotgun (WGS) entry which is preliminary data.</text>
</comment>
<keyword evidence="6" id="KW-0732">Signal</keyword>
<dbReference type="RefSeq" id="WP_112166999.1">
    <property type="nucleotide sequence ID" value="NZ_CP065024.1"/>
</dbReference>
<comment type="similarity">
    <text evidence="2">Belongs to the metallo-beta-lactamase superfamily.</text>
</comment>
<feature type="chain" id="PRO_5045895393" evidence="6">
    <location>
        <begin position="20"/>
        <end position="316"/>
    </location>
</feature>
<keyword evidence="3" id="KW-0479">Metal-binding</keyword>
<dbReference type="Proteomes" id="UP000284119">
    <property type="component" value="Unassembled WGS sequence"/>
</dbReference>
<keyword evidence="9" id="KW-1185">Reference proteome</keyword>
<feature type="signal peptide" evidence="6">
    <location>
        <begin position="1"/>
        <end position="19"/>
    </location>
</feature>
<reference evidence="8 9" key="1">
    <citation type="submission" date="2018-09" db="EMBL/GenBank/DDBJ databases">
        <authorList>
            <person name="Le Fleche-Mateos A."/>
        </authorList>
    </citation>
    <scope>NUCLEOTIDE SEQUENCE [LARGE SCALE GENOMIC DNA]</scope>
    <source>
        <strain evidence="8 9">DSM 30078</strain>
    </source>
</reference>
<protein>
    <submittedName>
        <fullName evidence="8">MBL fold metallo-hydrolase</fullName>
    </submittedName>
</protein>
<evidence type="ECO:0000256" key="5">
    <source>
        <dbReference type="ARBA" id="ARBA00022833"/>
    </source>
</evidence>
<evidence type="ECO:0000256" key="6">
    <source>
        <dbReference type="SAM" id="SignalP"/>
    </source>
</evidence>
<dbReference type="InterPro" id="IPR051013">
    <property type="entry name" value="MBL_superfamily_lactonases"/>
</dbReference>
<keyword evidence="5" id="KW-0862">Zinc</keyword>
<dbReference type="Gene3D" id="3.60.15.10">
    <property type="entry name" value="Ribonuclease Z/Hydroxyacylglutathione hydrolase-like"/>
    <property type="match status" value="1"/>
</dbReference>
<comment type="cofactor">
    <cofactor evidence="1">
        <name>Zn(2+)</name>
        <dbReference type="ChEBI" id="CHEBI:29105"/>
    </cofactor>
</comment>
<dbReference type="CDD" id="cd07720">
    <property type="entry name" value="OPHC2-like_MBL-fold"/>
    <property type="match status" value="1"/>
</dbReference>
<evidence type="ECO:0000256" key="4">
    <source>
        <dbReference type="ARBA" id="ARBA00022801"/>
    </source>
</evidence>
<organism evidence="8 9">
    <name type="scientific">Rahnella inusitata</name>
    <dbReference type="NCBI Taxonomy" id="58169"/>
    <lineage>
        <taxon>Bacteria</taxon>
        <taxon>Pseudomonadati</taxon>
        <taxon>Pseudomonadota</taxon>
        <taxon>Gammaproteobacteria</taxon>
        <taxon>Enterobacterales</taxon>
        <taxon>Yersiniaceae</taxon>
        <taxon>Rahnella</taxon>
    </lineage>
</organism>
<evidence type="ECO:0000256" key="3">
    <source>
        <dbReference type="ARBA" id="ARBA00022723"/>
    </source>
</evidence>
<evidence type="ECO:0000313" key="8">
    <source>
        <dbReference type="EMBL" id="RJT15802.1"/>
    </source>
</evidence>
<name>A0ABX9P606_9GAMM</name>
<gene>
    <name evidence="8" type="ORF">D5396_01365</name>
</gene>
<dbReference type="InterPro" id="IPR001018">
    <property type="entry name" value="Beta-lactamase_class-B_CS"/>
</dbReference>
<dbReference type="PROSITE" id="PS00743">
    <property type="entry name" value="BETA_LACTAMASE_B_1"/>
    <property type="match status" value="1"/>
</dbReference>
<evidence type="ECO:0000256" key="1">
    <source>
        <dbReference type="ARBA" id="ARBA00001947"/>
    </source>
</evidence>